<feature type="region of interest" description="Disordered" evidence="1">
    <location>
        <begin position="1"/>
        <end position="33"/>
    </location>
</feature>
<dbReference type="Proteomes" id="UP000807025">
    <property type="component" value="Unassembled WGS sequence"/>
</dbReference>
<dbReference type="InterPro" id="IPR055754">
    <property type="entry name" value="DUF7330"/>
</dbReference>
<reference evidence="3" key="1">
    <citation type="submission" date="2020-11" db="EMBL/GenBank/DDBJ databases">
        <authorList>
            <consortium name="DOE Joint Genome Institute"/>
            <person name="Ahrendt S."/>
            <person name="Riley R."/>
            <person name="Andreopoulos W."/>
            <person name="Labutti K."/>
            <person name="Pangilinan J."/>
            <person name="Ruiz-Duenas F.J."/>
            <person name="Barrasa J.M."/>
            <person name="Sanchez-Garcia M."/>
            <person name="Camarero S."/>
            <person name="Miyauchi S."/>
            <person name="Serrano A."/>
            <person name="Linde D."/>
            <person name="Babiker R."/>
            <person name="Drula E."/>
            <person name="Ayuso-Fernandez I."/>
            <person name="Pacheco R."/>
            <person name="Padilla G."/>
            <person name="Ferreira P."/>
            <person name="Barriuso J."/>
            <person name="Kellner H."/>
            <person name="Castanera R."/>
            <person name="Alfaro M."/>
            <person name="Ramirez L."/>
            <person name="Pisabarro A.G."/>
            <person name="Kuo A."/>
            <person name="Tritt A."/>
            <person name="Lipzen A."/>
            <person name="He G."/>
            <person name="Yan M."/>
            <person name="Ng V."/>
            <person name="Cullen D."/>
            <person name="Martin F."/>
            <person name="Rosso M.-N."/>
            <person name="Henrissat B."/>
            <person name="Hibbett D."/>
            <person name="Martinez A.T."/>
            <person name="Grigoriev I.V."/>
        </authorList>
    </citation>
    <scope>NUCLEOTIDE SEQUENCE</scope>
    <source>
        <strain evidence="3">ATCC 90797</strain>
    </source>
</reference>
<dbReference type="AlphaFoldDB" id="A0A9P6DC37"/>
<dbReference type="EMBL" id="MU154524">
    <property type="protein sequence ID" value="KAF9501171.1"/>
    <property type="molecule type" value="Genomic_DNA"/>
</dbReference>
<evidence type="ECO:0000259" key="2">
    <source>
        <dbReference type="Pfam" id="PF24016"/>
    </source>
</evidence>
<sequence>MLSQRRRSTVSNGASSPIRDRTKRTNSLDKHTSARKMITEQLLPNPTGITRERSAAILKGVIDDINLRALLLPPWPGDAPPFAKSLIDLRSRTGSINVELNRLPGAAYHFFQLSAISEESNVSIVLPSDFQGAVSINQGESRRGRVRWSSNFDDRLRSGAIRMEPSQVHKNEDEVFVLAPGYVELCMMDELCSSASGGKTSVWKSIDTPHSSVQRLKRLLSFA</sequence>
<organism evidence="3 4">
    <name type="scientific">Pleurotus eryngii</name>
    <name type="common">Boletus of the steppes</name>
    <dbReference type="NCBI Taxonomy" id="5323"/>
    <lineage>
        <taxon>Eukaryota</taxon>
        <taxon>Fungi</taxon>
        <taxon>Dikarya</taxon>
        <taxon>Basidiomycota</taxon>
        <taxon>Agaricomycotina</taxon>
        <taxon>Agaricomycetes</taxon>
        <taxon>Agaricomycetidae</taxon>
        <taxon>Agaricales</taxon>
        <taxon>Pleurotineae</taxon>
        <taxon>Pleurotaceae</taxon>
        <taxon>Pleurotus</taxon>
    </lineage>
</organism>
<proteinExistence type="predicted"/>
<name>A0A9P6DC37_PLEER</name>
<dbReference type="Pfam" id="PF24016">
    <property type="entry name" value="DUF7330"/>
    <property type="match status" value="1"/>
</dbReference>
<evidence type="ECO:0000313" key="3">
    <source>
        <dbReference type="EMBL" id="KAF9501171.1"/>
    </source>
</evidence>
<keyword evidence="4" id="KW-1185">Reference proteome</keyword>
<gene>
    <name evidence="3" type="ORF">BDN71DRAFT_1426807</name>
</gene>
<evidence type="ECO:0000313" key="4">
    <source>
        <dbReference type="Proteomes" id="UP000807025"/>
    </source>
</evidence>
<comment type="caution">
    <text evidence="3">The sequence shown here is derived from an EMBL/GenBank/DDBJ whole genome shotgun (WGS) entry which is preliminary data.</text>
</comment>
<protein>
    <recommendedName>
        <fullName evidence="2">DUF7330 domain-containing protein</fullName>
    </recommendedName>
</protein>
<accession>A0A9P6DC37</accession>
<feature type="domain" description="DUF7330" evidence="2">
    <location>
        <begin position="41"/>
        <end position="156"/>
    </location>
</feature>
<dbReference type="OrthoDB" id="3264779at2759"/>
<evidence type="ECO:0000256" key="1">
    <source>
        <dbReference type="SAM" id="MobiDB-lite"/>
    </source>
</evidence>